<accession>A0A660KRE5</accession>
<dbReference type="PANTHER" id="PTHR33923:SF2">
    <property type="entry name" value="CALMODULIN-BINDING PROTEIN-RELATED"/>
    <property type="match status" value="1"/>
</dbReference>
<reference evidence="3 4" key="1">
    <citation type="submission" date="2019-06" db="EMBL/GenBank/DDBJ databases">
        <title>A chromosomal-level reference genome of Carpinus fangiana (Coryloideae, Betulaceae).</title>
        <authorList>
            <person name="Yang X."/>
            <person name="Wang Z."/>
            <person name="Zhang L."/>
            <person name="Hao G."/>
            <person name="Liu J."/>
            <person name="Yang Y."/>
        </authorList>
    </citation>
    <scope>NUCLEOTIDE SEQUENCE [LARGE SCALE GENOMIC DNA]</scope>
    <source>
        <strain evidence="3">Cfa_2016G</strain>
        <tissue evidence="3">Leaf</tissue>
    </source>
</reference>
<feature type="domain" description="Calmodulin-binding" evidence="2">
    <location>
        <begin position="751"/>
        <end position="865"/>
    </location>
</feature>
<dbReference type="EMBL" id="CM017324">
    <property type="protein sequence ID" value="KAE8038341.1"/>
    <property type="molecule type" value="Genomic_DNA"/>
</dbReference>
<sequence length="890" mass="98834">MVQRKVPNRLGIQADHVKSNKLLANLKKPSSSQYQDGKNRGADMKKKIKKSRSIKLSDIESLRSSPTRRNLSQPGKPPPAIPQKQQQQQPLIKASDGSPNYMKSTSCFEARKEQSQVSPRNTQTGSESKNMSRRSSSSSKHSSASGNKPARALTRTSSLKLARTLTKTPSFKPARASAKKSSRVVLCADMNAQRSTCSSTIKDSKFPPYLILNPGATESEGTSVMKVCPYTYCSLNGHHHSPLPPLKCFLSARRRLLRTQKSMKMEVLSQRRAKPSRKGVEEIDAAKMIFDDKSADKEDVEIEFFIEIYGKRKENGDKAEIIDVAGDVDEEVVKHSDKEQVAESLSDGSAQSEVDFEEKLQQGGDVIAIEMETAESPPGEQVKDADEEFLRILAQEKANMGSFCTGIEADMADSEATNMEWDEEHLSASELNSEADYSIMTDDESFVYVGCSSGIKNPDFHDDYMIKSNDIDSSCSEMILSDELLQELFAEEGASSEAQSDDDSALHVMHQNSEIHESSQASECLKCIQLVSTEDAFEESKTAEEENGQSETNLISTKIPSASMEEPIVEPRATSKHIQAKNKVAEINPQLGDDETNCTSKAADEVSNDEQKHKTLQDDGDEVEEKEQADDSKILIEIQSFDVSCCNSEADQVSNSIEENVDDGFTDETQNYLSDGQSESYGVVEDQNMEKDQGDAKNFKISSSMDDEGQSNPMVIKSNSAEESIEEVEKMEVEDYTSSGAADASTVAKGATSPETERKFFPAGSNPTQELPDSCNSQKWTIRRKRHMKDEEELREFNPREPNYLPLVPDPEAEKVDLRQQMIDDRKNAEEWMVDYHLQQAVTKLAPARKRKVALLVEAFETVMPTSKFETHSRSSTAAFVHARPMQACS</sequence>
<feature type="region of interest" description="Disordered" evidence="1">
    <location>
        <begin position="588"/>
        <end position="631"/>
    </location>
</feature>
<feature type="compositionally biased region" description="Polar residues" evidence="1">
    <location>
        <begin position="97"/>
        <end position="107"/>
    </location>
</feature>
<feature type="compositionally biased region" description="Polar residues" evidence="1">
    <location>
        <begin position="154"/>
        <end position="169"/>
    </location>
</feature>
<dbReference type="InterPro" id="IPR044681">
    <property type="entry name" value="PICBP-like"/>
</dbReference>
<feature type="compositionally biased region" description="Polar residues" evidence="1">
    <location>
        <begin position="115"/>
        <end position="125"/>
    </location>
</feature>
<proteinExistence type="predicted"/>
<feature type="compositionally biased region" description="Acidic residues" evidence="1">
    <location>
        <begin position="618"/>
        <end position="628"/>
    </location>
</feature>
<organism evidence="3 4">
    <name type="scientific">Carpinus fangiana</name>
    <dbReference type="NCBI Taxonomy" id="176857"/>
    <lineage>
        <taxon>Eukaryota</taxon>
        <taxon>Viridiplantae</taxon>
        <taxon>Streptophyta</taxon>
        <taxon>Embryophyta</taxon>
        <taxon>Tracheophyta</taxon>
        <taxon>Spermatophyta</taxon>
        <taxon>Magnoliopsida</taxon>
        <taxon>eudicotyledons</taxon>
        <taxon>Gunneridae</taxon>
        <taxon>Pentapetalae</taxon>
        <taxon>rosids</taxon>
        <taxon>fabids</taxon>
        <taxon>Fagales</taxon>
        <taxon>Betulaceae</taxon>
        <taxon>Carpinus</taxon>
    </lineage>
</organism>
<feature type="compositionally biased region" description="Low complexity" evidence="1">
    <location>
        <begin position="126"/>
        <end position="145"/>
    </location>
</feature>
<dbReference type="Pfam" id="PF07839">
    <property type="entry name" value="CaM_binding"/>
    <property type="match status" value="1"/>
</dbReference>
<dbReference type="Proteomes" id="UP000327013">
    <property type="component" value="Chromosome 4"/>
</dbReference>
<feature type="region of interest" description="Disordered" evidence="1">
    <location>
        <begin position="737"/>
        <end position="775"/>
    </location>
</feature>
<feature type="compositionally biased region" description="Polar residues" evidence="1">
    <location>
        <begin position="765"/>
        <end position="775"/>
    </location>
</feature>
<evidence type="ECO:0000259" key="2">
    <source>
        <dbReference type="SMART" id="SM01054"/>
    </source>
</evidence>
<dbReference type="PANTHER" id="PTHR33923">
    <property type="entry name" value="CALMODULIN-BINDING PROTEIN-RELATED"/>
    <property type="match status" value="1"/>
</dbReference>
<gene>
    <name evidence="3" type="ORF">FH972_010863</name>
</gene>
<dbReference type="OrthoDB" id="1304871at2759"/>
<protein>
    <recommendedName>
        <fullName evidence="2">Calmodulin-binding domain-containing protein</fullName>
    </recommendedName>
</protein>
<evidence type="ECO:0000313" key="4">
    <source>
        <dbReference type="Proteomes" id="UP000327013"/>
    </source>
</evidence>
<dbReference type="InterPro" id="IPR012417">
    <property type="entry name" value="CaM-bd_dom_pln"/>
</dbReference>
<keyword evidence="4" id="KW-1185">Reference proteome</keyword>
<dbReference type="SMART" id="SM01054">
    <property type="entry name" value="CaM_binding"/>
    <property type="match status" value="1"/>
</dbReference>
<dbReference type="AlphaFoldDB" id="A0A660KRE5"/>
<dbReference type="GO" id="GO:0005516">
    <property type="term" value="F:calmodulin binding"/>
    <property type="evidence" value="ECO:0007669"/>
    <property type="project" value="InterPro"/>
</dbReference>
<evidence type="ECO:0000256" key="1">
    <source>
        <dbReference type="SAM" id="MobiDB-lite"/>
    </source>
</evidence>
<feature type="region of interest" description="Disordered" evidence="1">
    <location>
        <begin position="22"/>
        <end position="176"/>
    </location>
</feature>
<name>A0A660KRE5_9ROSI</name>
<feature type="compositionally biased region" description="Polar residues" evidence="1">
    <location>
        <begin position="62"/>
        <end position="72"/>
    </location>
</feature>
<evidence type="ECO:0000313" key="3">
    <source>
        <dbReference type="EMBL" id="KAE8038341.1"/>
    </source>
</evidence>